<evidence type="ECO:0000313" key="4">
    <source>
        <dbReference type="Proteomes" id="UP000639772"/>
    </source>
</evidence>
<comment type="caution">
    <text evidence="3">The sequence shown here is derived from an EMBL/GenBank/DDBJ whole genome shotgun (WGS) entry which is preliminary data.</text>
</comment>
<sequence>MAAIPTASAVRLEECDEPLLSPNPDRFCMFPIRFPQIWEMYKKAEASFWTAEEVDLSQDLRHWEHTLTSEERHFVTHVLAFFAASDGIVLENLAGRFMCEVQLPEARAFYGFQIAIENIHSEMYSLLLETYIKDSAAKSRLFRAIETIPCVARKAEWALRWIDASQTFAERLLAFACVEGIFFSGSFCAIFWLKRGLMPGLTFSNELISRDEGLHCDFACLLYSLLNAKLSEERVREIVADAVDIEKEFVCDALPCALVGMSARSDESVHRVCRRSASWGIELQQDVEA</sequence>
<keyword evidence="2" id="KW-0812">Transmembrane</keyword>
<evidence type="ECO:0000256" key="1">
    <source>
        <dbReference type="ARBA" id="ARBA00009303"/>
    </source>
</evidence>
<evidence type="ECO:0000313" key="3">
    <source>
        <dbReference type="EMBL" id="KAG0456629.1"/>
    </source>
</evidence>
<organism evidence="3 4">
    <name type="scientific">Vanilla planifolia</name>
    <name type="common">Vanilla</name>
    <dbReference type="NCBI Taxonomy" id="51239"/>
    <lineage>
        <taxon>Eukaryota</taxon>
        <taxon>Viridiplantae</taxon>
        <taxon>Streptophyta</taxon>
        <taxon>Embryophyta</taxon>
        <taxon>Tracheophyta</taxon>
        <taxon>Spermatophyta</taxon>
        <taxon>Magnoliopsida</taxon>
        <taxon>Liliopsida</taxon>
        <taxon>Asparagales</taxon>
        <taxon>Orchidaceae</taxon>
        <taxon>Vanilloideae</taxon>
        <taxon>Vanilleae</taxon>
        <taxon>Vanilla</taxon>
    </lineage>
</organism>
<gene>
    <name evidence="3" type="ORF">HPP92_024417</name>
</gene>
<keyword evidence="2" id="KW-1133">Transmembrane helix</keyword>
<dbReference type="AlphaFoldDB" id="A0A835PRZ9"/>
<dbReference type="PANTHER" id="PTHR23409">
    <property type="entry name" value="RIBONUCLEOSIDE-DIPHOSPHATE REDUCTASE SMALL CHAIN"/>
    <property type="match status" value="1"/>
</dbReference>
<dbReference type="Gene3D" id="1.10.620.20">
    <property type="entry name" value="Ribonucleotide Reductase, subunit A"/>
    <property type="match status" value="1"/>
</dbReference>
<dbReference type="PANTHER" id="PTHR23409:SF18">
    <property type="entry name" value="RIBONUCLEOSIDE-DIPHOSPHATE REDUCTASE SUBUNIT M2"/>
    <property type="match status" value="1"/>
</dbReference>
<dbReference type="OrthoDB" id="10248373at2759"/>
<dbReference type="InterPro" id="IPR000358">
    <property type="entry name" value="RNR_small_fam"/>
</dbReference>
<dbReference type="SUPFAM" id="SSF47240">
    <property type="entry name" value="Ferritin-like"/>
    <property type="match status" value="1"/>
</dbReference>
<evidence type="ECO:0000256" key="2">
    <source>
        <dbReference type="SAM" id="Phobius"/>
    </source>
</evidence>
<dbReference type="EMBL" id="JADCNM010000013">
    <property type="protein sequence ID" value="KAG0456629.1"/>
    <property type="molecule type" value="Genomic_DNA"/>
</dbReference>
<dbReference type="PROSITE" id="PS00368">
    <property type="entry name" value="RIBORED_SMALL"/>
    <property type="match status" value="1"/>
</dbReference>
<dbReference type="Proteomes" id="UP000639772">
    <property type="component" value="Chromosome 13"/>
</dbReference>
<comment type="similarity">
    <text evidence="1">Belongs to the ribonucleoside diphosphate reductase small chain family.</text>
</comment>
<keyword evidence="2" id="KW-0472">Membrane</keyword>
<dbReference type="InterPro" id="IPR030475">
    <property type="entry name" value="RNR_small_AS"/>
</dbReference>
<name>A0A835PRZ9_VANPL</name>
<feature type="transmembrane region" description="Helical" evidence="2">
    <location>
        <begin position="172"/>
        <end position="193"/>
    </location>
</feature>
<reference evidence="3 4" key="1">
    <citation type="journal article" date="2020" name="Nat. Food">
        <title>A phased Vanilla planifolia genome enables genetic improvement of flavour and production.</title>
        <authorList>
            <person name="Hasing T."/>
            <person name="Tang H."/>
            <person name="Brym M."/>
            <person name="Khazi F."/>
            <person name="Huang T."/>
            <person name="Chambers A.H."/>
        </authorList>
    </citation>
    <scope>NUCLEOTIDE SEQUENCE [LARGE SCALE GENOMIC DNA]</scope>
    <source>
        <tissue evidence="3">Leaf</tissue>
    </source>
</reference>
<protein>
    <submittedName>
        <fullName evidence="3">Uncharacterized protein</fullName>
    </submittedName>
</protein>
<accession>A0A835PRZ9</accession>
<dbReference type="GO" id="GO:0009263">
    <property type="term" value="P:deoxyribonucleotide biosynthetic process"/>
    <property type="evidence" value="ECO:0007669"/>
    <property type="project" value="InterPro"/>
</dbReference>
<dbReference type="Pfam" id="PF00268">
    <property type="entry name" value="Ribonuc_red_sm"/>
    <property type="match status" value="1"/>
</dbReference>
<dbReference type="GO" id="GO:0016491">
    <property type="term" value="F:oxidoreductase activity"/>
    <property type="evidence" value="ECO:0007669"/>
    <property type="project" value="InterPro"/>
</dbReference>
<dbReference type="InterPro" id="IPR033909">
    <property type="entry name" value="RNR_small"/>
</dbReference>
<dbReference type="CDD" id="cd01049">
    <property type="entry name" value="RNRR2"/>
    <property type="match status" value="1"/>
</dbReference>
<dbReference type="InterPro" id="IPR009078">
    <property type="entry name" value="Ferritin-like_SF"/>
</dbReference>
<dbReference type="InterPro" id="IPR012348">
    <property type="entry name" value="RNR-like"/>
</dbReference>
<proteinExistence type="inferred from homology"/>